<evidence type="ECO:0000313" key="12">
    <source>
        <dbReference type="Proteomes" id="UP000516018"/>
    </source>
</evidence>
<reference evidence="11 12" key="1">
    <citation type="submission" date="2020-08" db="EMBL/GenBank/DDBJ databases">
        <title>Lysobacter sp. II4 sp. nov., isolated from soil.</title>
        <authorList>
            <person name="Woo C.Y."/>
            <person name="Kim J."/>
        </authorList>
    </citation>
    <scope>NUCLEOTIDE SEQUENCE [LARGE SCALE GENOMIC DNA]</scope>
    <source>
        <strain evidence="11 12">II4</strain>
    </source>
</reference>
<name>A0A7H0G0F0_9GAMM</name>
<dbReference type="PANTHER" id="PTHR33446">
    <property type="entry name" value="PROTEIN TONB-RELATED"/>
    <property type="match status" value="1"/>
</dbReference>
<accession>A0A7H0G0F0</accession>
<dbReference type="RefSeq" id="WP_187713202.1">
    <property type="nucleotide sequence ID" value="NZ_CP060820.1"/>
</dbReference>
<comment type="subcellular location">
    <subcellularLocation>
        <location evidence="1">Cell inner membrane</location>
        <topology evidence="1">Single-pass membrane protein</topology>
        <orientation evidence="1">Periplasmic side</orientation>
    </subcellularLocation>
</comment>
<organism evidence="11 12">
    <name type="scientific">Agrilutibacter terrestris</name>
    <dbReference type="NCBI Taxonomy" id="2865112"/>
    <lineage>
        <taxon>Bacteria</taxon>
        <taxon>Pseudomonadati</taxon>
        <taxon>Pseudomonadota</taxon>
        <taxon>Gammaproteobacteria</taxon>
        <taxon>Lysobacterales</taxon>
        <taxon>Lysobacteraceae</taxon>
        <taxon>Agrilutibacter</taxon>
    </lineage>
</organism>
<keyword evidence="8" id="KW-1133">Transmembrane helix</keyword>
<keyword evidence="7" id="KW-0653">Protein transport</keyword>
<evidence type="ECO:0000256" key="7">
    <source>
        <dbReference type="ARBA" id="ARBA00022927"/>
    </source>
</evidence>
<evidence type="ECO:0000256" key="2">
    <source>
        <dbReference type="ARBA" id="ARBA00006555"/>
    </source>
</evidence>
<keyword evidence="12" id="KW-1185">Reference proteome</keyword>
<proteinExistence type="inferred from homology"/>
<gene>
    <name evidence="11" type="ORF">H8B22_06045</name>
</gene>
<evidence type="ECO:0000256" key="4">
    <source>
        <dbReference type="ARBA" id="ARBA00022475"/>
    </source>
</evidence>
<evidence type="ECO:0000256" key="3">
    <source>
        <dbReference type="ARBA" id="ARBA00022448"/>
    </source>
</evidence>
<comment type="similarity">
    <text evidence="2">Belongs to the TonB family.</text>
</comment>
<dbReference type="Gene3D" id="3.30.1150.10">
    <property type="match status" value="1"/>
</dbReference>
<dbReference type="GO" id="GO:0015031">
    <property type="term" value="P:protein transport"/>
    <property type="evidence" value="ECO:0007669"/>
    <property type="project" value="UniProtKB-KW"/>
</dbReference>
<dbReference type="InterPro" id="IPR051045">
    <property type="entry name" value="TonB-dependent_transducer"/>
</dbReference>
<dbReference type="GO" id="GO:0005886">
    <property type="term" value="C:plasma membrane"/>
    <property type="evidence" value="ECO:0007669"/>
    <property type="project" value="UniProtKB-SubCell"/>
</dbReference>
<dbReference type="Pfam" id="PF03544">
    <property type="entry name" value="TonB_C"/>
    <property type="match status" value="1"/>
</dbReference>
<dbReference type="PROSITE" id="PS52015">
    <property type="entry name" value="TONB_CTD"/>
    <property type="match status" value="1"/>
</dbReference>
<dbReference type="NCBIfam" id="TIGR01352">
    <property type="entry name" value="tonB_Cterm"/>
    <property type="match status" value="1"/>
</dbReference>
<keyword evidence="4" id="KW-1003">Cell membrane</keyword>
<keyword evidence="3" id="KW-0813">Transport</keyword>
<dbReference type="SUPFAM" id="SSF74653">
    <property type="entry name" value="TolA/TonB C-terminal domain"/>
    <property type="match status" value="1"/>
</dbReference>
<evidence type="ECO:0000256" key="5">
    <source>
        <dbReference type="ARBA" id="ARBA00022519"/>
    </source>
</evidence>
<feature type="domain" description="TonB C-terminal" evidence="10">
    <location>
        <begin position="100"/>
        <end position="195"/>
    </location>
</feature>
<evidence type="ECO:0000256" key="1">
    <source>
        <dbReference type="ARBA" id="ARBA00004383"/>
    </source>
</evidence>
<evidence type="ECO:0000256" key="8">
    <source>
        <dbReference type="ARBA" id="ARBA00022989"/>
    </source>
</evidence>
<dbReference type="KEGG" id="lsx:H8B22_06045"/>
<evidence type="ECO:0000259" key="10">
    <source>
        <dbReference type="PROSITE" id="PS52015"/>
    </source>
</evidence>
<evidence type="ECO:0000256" key="6">
    <source>
        <dbReference type="ARBA" id="ARBA00022692"/>
    </source>
</evidence>
<sequence length="232" mass="24947">MLALLAALLPSQLSAAEGKQAEELGLRVSAPIEIGADGRAEIGEIKGASGPLAEQAKALLAAARYLPARRDGQPVSSRTRVGAMLVLTPVGDEFEVSLRWAEVGPSGVRLSPPNYPTEMARRGRHGIAELRILVGPDGGVLNANTVTATDPAFEQAAIKASRTWKYTPLLIEGQPAVYEVIQPLWFHGMKKQAAQPEFRCPSSDSTPRWEGQGSCMDHIEITYAVTLRRVDI</sequence>
<dbReference type="AlphaFoldDB" id="A0A7H0G0F0"/>
<keyword evidence="6" id="KW-0812">Transmembrane</keyword>
<keyword evidence="9" id="KW-0472">Membrane</keyword>
<dbReference type="GO" id="GO:0055085">
    <property type="term" value="P:transmembrane transport"/>
    <property type="evidence" value="ECO:0007669"/>
    <property type="project" value="InterPro"/>
</dbReference>
<dbReference type="Proteomes" id="UP000516018">
    <property type="component" value="Chromosome"/>
</dbReference>
<keyword evidence="5" id="KW-0997">Cell inner membrane</keyword>
<dbReference type="EMBL" id="CP060820">
    <property type="protein sequence ID" value="QNP41766.1"/>
    <property type="molecule type" value="Genomic_DNA"/>
</dbReference>
<protein>
    <submittedName>
        <fullName evidence="11">Energy transducer TonB</fullName>
    </submittedName>
</protein>
<dbReference type="InterPro" id="IPR006260">
    <property type="entry name" value="TonB/TolA_C"/>
</dbReference>
<dbReference type="InterPro" id="IPR037682">
    <property type="entry name" value="TonB_C"/>
</dbReference>
<evidence type="ECO:0000256" key="9">
    <source>
        <dbReference type="ARBA" id="ARBA00023136"/>
    </source>
</evidence>
<evidence type="ECO:0000313" key="11">
    <source>
        <dbReference type="EMBL" id="QNP41766.1"/>
    </source>
</evidence>